<gene>
    <name evidence="4" type="ORF">BN869_000006972_1</name>
</gene>
<dbReference type="AlphaFoldDB" id="A0A0B7K153"/>
<dbReference type="Gene3D" id="4.10.240.10">
    <property type="entry name" value="Zn(2)-C6 fungal-type DNA-binding domain"/>
    <property type="match status" value="1"/>
</dbReference>
<dbReference type="GO" id="GO:0045944">
    <property type="term" value="P:positive regulation of transcription by RNA polymerase II"/>
    <property type="evidence" value="ECO:0007669"/>
    <property type="project" value="TreeGrafter"/>
</dbReference>
<dbReference type="InterPro" id="IPR036864">
    <property type="entry name" value="Zn2-C6_fun-type_DNA-bd_sf"/>
</dbReference>
<dbReference type="InterPro" id="IPR021858">
    <property type="entry name" value="Fun_TF"/>
</dbReference>
<dbReference type="SUPFAM" id="SSF57701">
    <property type="entry name" value="Zn2/Cys6 DNA-binding domain"/>
    <property type="match status" value="1"/>
</dbReference>
<dbReference type="PANTHER" id="PTHR37534:SF2">
    <property type="entry name" value="N-ACETYLTRANSFERASE DOMAIN-CONTAINING PROTEIN"/>
    <property type="match status" value="1"/>
</dbReference>
<dbReference type="GO" id="GO:0000981">
    <property type="term" value="F:DNA-binding transcription factor activity, RNA polymerase II-specific"/>
    <property type="evidence" value="ECO:0007669"/>
    <property type="project" value="InterPro"/>
</dbReference>
<dbReference type="EMBL" id="CDPU01000020">
    <property type="protein sequence ID" value="CEO50914.1"/>
    <property type="molecule type" value="Genomic_DNA"/>
</dbReference>
<dbReference type="InterPro" id="IPR001138">
    <property type="entry name" value="Zn2Cys6_DnaBD"/>
</dbReference>
<name>A0A0B7K153_BIOOC</name>
<feature type="domain" description="Zn(2)-C6 fungal-type" evidence="3">
    <location>
        <begin position="16"/>
        <end position="43"/>
    </location>
</feature>
<dbReference type="Pfam" id="PF11951">
    <property type="entry name" value="Fungal_trans_2"/>
    <property type="match status" value="1"/>
</dbReference>
<comment type="subcellular location">
    <subcellularLocation>
        <location evidence="1">Nucleus</location>
    </subcellularLocation>
</comment>
<keyword evidence="2" id="KW-0539">Nucleus</keyword>
<dbReference type="GO" id="GO:0000976">
    <property type="term" value="F:transcription cis-regulatory region binding"/>
    <property type="evidence" value="ECO:0007669"/>
    <property type="project" value="TreeGrafter"/>
</dbReference>
<dbReference type="SMART" id="SM00066">
    <property type="entry name" value="GAL4"/>
    <property type="match status" value="1"/>
</dbReference>
<dbReference type="PROSITE" id="PS50048">
    <property type="entry name" value="ZN2_CY6_FUNGAL_2"/>
    <property type="match status" value="1"/>
</dbReference>
<evidence type="ECO:0000256" key="1">
    <source>
        <dbReference type="ARBA" id="ARBA00004123"/>
    </source>
</evidence>
<protein>
    <recommendedName>
        <fullName evidence="3">Zn(2)-C6 fungal-type domain-containing protein</fullName>
    </recommendedName>
</protein>
<proteinExistence type="predicted"/>
<sequence>MRRHAGPLDKRKKVTRCQSCSKRRIKCEGGFPCEYCTRTKKQCHPPGPSPREIEFVIVDNSKRPDYQKLASPALFPRPNESLYLDYFALFVERCQFTRGFATVSSDLLPLISSSRPLKDLALAIGALEASRRGSLRTYRGADSPQVASFGFYGRSIEAFQRQIQTRQGIEREDVLWTTLFLGIFDLMSENSGDGWANHMSYGVSRILQAVKPADDPSPLKMTLLDAFKTLEANRAILYGDGSFLVEESWSSHLPGPITHTPDTMHSIIQLMLEVSGFSQRFFEGIESIASDDRPFHPLISELSVDGCRLHAKLESWNSETAPRRDESDPYIKLTLAIYHALVLFLSGNYGYYSCWEGQRLPSLTLFEVESHSKTVLSLSVSILENSNISGSLILFPLRVAGLYSTGEQHREEILGLLGRIQRQGFNVAERIRGDLQQCWNYQESESSLLRMIENISSLEVEKLGYNTSSLHRREVVIPNDNIAGVDEYSHRNYSLVHNVPLCVLIVRTEMGKEYVEDSYSGNLTIPKGSLDKAAEHSTSLDHNVFLKDGEV</sequence>
<evidence type="ECO:0000313" key="4">
    <source>
        <dbReference type="EMBL" id="CEO50914.1"/>
    </source>
</evidence>
<dbReference type="GO" id="GO:0005634">
    <property type="term" value="C:nucleus"/>
    <property type="evidence" value="ECO:0007669"/>
    <property type="project" value="UniProtKB-SubCell"/>
</dbReference>
<organism evidence="4">
    <name type="scientific">Bionectria ochroleuca</name>
    <name type="common">Gliocladium roseum</name>
    <dbReference type="NCBI Taxonomy" id="29856"/>
    <lineage>
        <taxon>Eukaryota</taxon>
        <taxon>Fungi</taxon>
        <taxon>Dikarya</taxon>
        <taxon>Ascomycota</taxon>
        <taxon>Pezizomycotina</taxon>
        <taxon>Sordariomycetes</taxon>
        <taxon>Hypocreomycetidae</taxon>
        <taxon>Hypocreales</taxon>
        <taxon>Bionectriaceae</taxon>
        <taxon>Clonostachys</taxon>
    </lineage>
</organism>
<dbReference type="PANTHER" id="PTHR37534">
    <property type="entry name" value="TRANSCRIPTIONAL ACTIVATOR PROTEIN UGA3"/>
    <property type="match status" value="1"/>
</dbReference>
<evidence type="ECO:0000259" key="3">
    <source>
        <dbReference type="PROSITE" id="PS50048"/>
    </source>
</evidence>
<dbReference type="GO" id="GO:0008270">
    <property type="term" value="F:zinc ion binding"/>
    <property type="evidence" value="ECO:0007669"/>
    <property type="project" value="InterPro"/>
</dbReference>
<evidence type="ECO:0000256" key="2">
    <source>
        <dbReference type="ARBA" id="ARBA00023242"/>
    </source>
</evidence>
<reference evidence="4" key="1">
    <citation type="submission" date="2015-01" db="EMBL/GenBank/DDBJ databases">
        <authorList>
            <person name="Durling Mikael"/>
        </authorList>
    </citation>
    <scope>NUCLEOTIDE SEQUENCE</scope>
</reference>
<accession>A0A0B7K153</accession>